<comment type="caution">
    <text evidence="1">The sequence shown here is derived from an EMBL/GenBank/DDBJ whole genome shotgun (WGS) entry which is preliminary data.</text>
</comment>
<gene>
    <name evidence="1" type="ORF">FOT72_08010</name>
</gene>
<accession>A0A381FZY9</accession>
<evidence type="ECO:0000313" key="2">
    <source>
        <dbReference type="Proteomes" id="UP000656723"/>
    </source>
</evidence>
<dbReference type="Proteomes" id="UP000656723">
    <property type="component" value="Unassembled WGS sequence"/>
</dbReference>
<evidence type="ECO:0000313" key="1">
    <source>
        <dbReference type="EMBL" id="MBE0127973.1"/>
    </source>
</evidence>
<proteinExistence type="predicted"/>
<dbReference type="GeneID" id="93035397"/>
<dbReference type="EMBL" id="VKME01000008">
    <property type="protein sequence ID" value="MBE0127973.1"/>
    <property type="molecule type" value="Genomic_DNA"/>
</dbReference>
<sequence length="367" mass="42728">MRRDGLNDFYEVNFLRLREIDATYPSEPIRYVDLADIYSFISFKDAECEKIPPDKLSTKKRKTQVTDGYACNLLSDILKYENSLRPGSSRSLAGTHKYLKLHCEATPEYKEELKKNLIHKEDVLLKIQTEYNKIKNKASGKITIIPISFHLNCKTNGILEHIIDDLTIINIAFSSMMSKIKHRTMYSRIAGHVRLGMLDENFEPFAHVLFFIQDGAVSHDFIREIIEVWYSFIPEDIECLVGVSGFDFNFLLNFQREVINKQKSSPTPGGIDFFISDILNPFPDVTAPGYRRHEPCTLFSRLLRRTEREDNINRPHRRRLADREAEISATKKKSGYDKLKNTPAIHREYFLRIAKKINKIPFMRTIN</sequence>
<dbReference type="AlphaFoldDB" id="A0A381FZY9"/>
<organism evidence="1 2">
    <name type="scientific">Citrobacter amalonaticus</name>
    <dbReference type="NCBI Taxonomy" id="35703"/>
    <lineage>
        <taxon>Bacteria</taxon>
        <taxon>Pseudomonadati</taxon>
        <taxon>Pseudomonadota</taxon>
        <taxon>Gammaproteobacteria</taxon>
        <taxon>Enterobacterales</taxon>
        <taxon>Enterobacteriaceae</taxon>
        <taxon>Citrobacter</taxon>
    </lineage>
</organism>
<name>A0A381FZY9_CITAM</name>
<dbReference type="RefSeq" id="WP_040229915.1">
    <property type="nucleotide sequence ID" value="NZ_AP024585.1"/>
</dbReference>
<reference evidence="1" key="1">
    <citation type="submission" date="2019-07" db="EMBL/GenBank/DDBJ databases">
        <title>KPC-2 carbapenem resistent Enterobacterales isolates from Germany.</title>
        <authorList>
            <person name="Yao Y."/>
            <person name="Falgenhauer L."/>
            <person name="Imirzalioglu C."/>
            <person name="Chakraborty T."/>
        </authorList>
    </citation>
    <scope>NUCLEOTIDE SEQUENCE</scope>
    <source>
        <strain evidence="1">CA13304</strain>
    </source>
</reference>
<protein>
    <submittedName>
        <fullName evidence="1">Uncharacterized protein</fullName>
    </submittedName>
</protein>